<feature type="coiled-coil region" evidence="1">
    <location>
        <begin position="116"/>
        <end position="169"/>
    </location>
</feature>
<dbReference type="PROSITE" id="PS51257">
    <property type="entry name" value="PROKAR_LIPOPROTEIN"/>
    <property type="match status" value="1"/>
</dbReference>
<protein>
    <submittedName>
        <fullName evidence="3">DUF2799 domain-containing protein</fullName>
    </submittedName>
</protein>
<keyword evidence="1" id="KW-0175">Coiled coil</keyword>
<sequence length="183" mass="21672">MSVRFLALLLMLLSGCSSISESECHLGDWHGLGYQDGQSGQIRERFRTYQRECAEYGIAADPERWQQGYVKGLALYCQPELAYAKGRAGAPYYGVCRNDQLFRADYDRGYAEYRQEQQVEENRQRLMALYDEQQRLWEQLVNSQNPGQRRKLRDHLAQLEWQRWRLEQQQLQLLQQRTPPPTH</sequence>
<dbReference type="EMBL" id="JBHSAF010000012">
    <property type="protein sequence ID" value="MFC3913748.1"/>
    <property type="molecule type" value="Genomic_DNA"/>
</dbReference>
<feature type="signal peptide" evidence="2">
    <location>
        <begin position="1"/>
        <end position="19"/>
    </location>
</feature>
<proteinExistence type="predicted"/>
<feature type="chain" id="PRO_5046280203" evidence="2">
    <location>
        <begin position="20"/>
        <end position="183"/>
    </location>
</feature>
<dbReference type="InterPro" id="IPR021242">
    <property type="entry name" value="DUF2799"/>
</dbReference>
<evidence type="ECO:0000256" key="2">
    <source>
        <dbReference type="SAM" id="SignalP"/>
    </source>
</evidence>
<organism evidence="3 4">
    <name type="scientific">Pseudaeromonas sharmana</name>
    <dbReference type="NCBI Taxonomy" id="328412"/>
    <lineage>
        <taxon>Bacteria</taxon>
        <taxon>Pseudomonadati</taxon>
        <taxon>Pseudomonadota</taxon>
        <taxon>Gammaproteobacteria</taxon>
        <taxon>Aeromonadales</taxon>
        <taxon>Aeromonadaceae</taxon>
        <taxon>Pseudaeromonas</taxon>
    </lineage>
</organism>
<dbReference type="Proteomes" id="UP001595692">
    <property type="component" value="Unassembled WGS sequence"/>
</dbReference>
<name>A0ABV8CNS9_9GAMM</name>
<comment type="caution">
    <text evidence="3">The sequence shown here is derived from an EMBL/GenBank/DDBJ whole genome shotgun (WGS) entry which is preliminary data.</text>
</comment>
<evidence type="ECO:0000256" key="1">
    <source>
        <dbReference type="SAM" id="Coils"/>
    </source>
</evidence>
<dbReference type="RefSeq" id="WP_377152152.1">
    <property type="nucleotide sequence ID" value="NZ_JBHSAF010000012.1"/>
</dbReference>
<reference evidence="4" key="1">
    <citation type="journal article" date="2019" name="Int. J. Syst. Evol. Microbiol.">
        <title>The Global Catalogue of Microorganisms (GCM) 10K type strain sequencing project: providing services to taxonomists for standard genome sequencing and annotation.</title>
        <authorList>
            <consortium name="The Broad Institute Genomics Platform"/>
            <consortium name="The Broad Institute Genome Sequencing Center for Infectious Disease"/>
            <person name="Wu L."/>
            <person name="Ma J."/>
        </authorList>
    </citation>
    <scope>NUCLEOTIDE SEQUENCE [LARGE SCALE GENOMIC DNA]</scope>
    <source>
        <strain evidence="4">CCUG 54939</strain>
    </source>
</reference>
<keyword evidence="2" id="KW-0732">Signal</keyword>
<evidence type="ECO:0000313" key="3">
    <source>
        <dbReference type="EMBL" id="MFC3913748.1"/>
    </source>
</evidence>
<gene>
    <name evidence="3" type="ORF">ACFOSS_09750</name>
</gene>
<dbReference type="Pfam" id="PF10973">
    <property type="entry name" value="DUF2799"/>
    <property type="match status" value="1"/>
</dbReference>
<evidence type="ECO:0000313" key="4">
    <source>
        <dbReference type="Proteomes" id="UP001595692"/>
    </source>
</evidence>
<accession>A0ABV8CNS9</accession>
<keyword evidence="4" id="KW-1185">Reference proteome</keyword>